<keyword evidence="2" id="KW-1133">Transmembrane helix</keyword>
<evidence type="ECO:0000256" key="1">
    <source>
        <dbReference type="SAM" id="MobiDB-lite"/>
    </source>
</evidence>
<protein>
    <submittedName>
        <fullName evidence="3">Uncharacterized protein</fullName>
    </submittedName>
</protein>
<sequence length="371" mass="40441">MSMPETQSQSDEVNYVVMPPLGRKPVETSQHPQAQSPEVGAPFVRKWFYIAGAVLLVLLLALLWYFRFANQDETDQPIATQTRLPRVWLNQHFGSEVCANDKICGDTADPDADGLSNFNEFKEGTDPKNSDTDMDGLADSDELTVFKTDPNLKYTDRREIAATNDYNDAVSIANGYDPLTPGFRMTKSRLAQIEADTKQHQFHEPTISTLQTLRPEAQPAPTPTSLAPVTASRQNCGVVEGLHLLAERDKLTAVESNSLNCIDQAMISCLPAKISVHNTLESTKELGNSEFEVIGKVGGDCRMKNDPQAPTQLSPKRTCGVPLAFIANLDKQAKAQPTAGPGIVFFAVSIGMSFGELTDSATGEKITFSCA</sequence>
<feature type="region of interest" description="Disordered" evidence="1">
    <location>
        <begin position="116"/>
        <end position="137"/>
    </location>
</feature>
<reference evidence="3 4" key="1">
    <citation type="journal article" date="2016" name="Nat. Commun.">
        <title>Thousands of microbial genomes shed light on interconnected biogeochemical processes in an aquifer system.</title>
        <authorList>
            <person name="Anantharaman K."/>
            <person name="Brown C.T."/>
            <person name="Hug L.A."/>
            <person name="Sharon I."/>
            <person name="Castelle C.J."/>
            <person name="Probst A.J."/>
            <person name="Thomas B.C."/>
            <person name="Singh A."/>
            <person name="Wilkins M.J."/>
            <person name="Karaoz U."/>
            <person name="Brodie E.L."/>
            <person name="Williams K.H."/>
            <person name="Hubbard S.S."/>
            <person name="Banfield J.F."/>
        </authorList>
    </citation>
    <scope>NUCLEOTIDE SEQUENCE [LARGE SCALE GENOMIC DNA]</scope>
</reference>
<keyword evidence="2" id="KW-0812">Transmembrane</keyword>
<dbReference type="STRING" id="1817825.A2720_00950"/>
<organism evidence="3 4">
    <name type="scientific">Candidatus Doudnabacteria bacterium RIFCSPHIGHO2_01_FULL_46_24</name>
    <dbReference type="NCBI Taxonomy" id="1817825"/>
    <lineage>
        <taxon>Bacteria</taxon>
        <taxon>Candidatus Doudnaibacteriota</taxon>
    </lineage>
</organism>
<proteinExistence type="predicted"/>
<dbReference type="AlphaFoldDB" id="A0A1F5NU82"/>
<comment type="caution">
    <text evidence="3">The sequence shown here is derived from an EMBL/GenBank/DDBJ whole genome shotgun (WGS) entry which is preliminary data.</text>
</comment>
<evidence type="ECO:0000313" key="3">
    <source>
        <dbReference type="EMBL" id="OGE81092.1"/>
    </source>
</evidence>
<evidence type="ECO:0000313" key="4">
    <source>
        <dbReference type="Proteomes" id="UP000178892"/>
    </source>
</evidence>
<name>A0A1F5NU82_9BACT</name>
<dbReference type="EMBL" id="MFEL01000010">
    <property type="protein sequence ID" value="OGE81092.1"/>
    <property type="molecule type" value="Genomic_DNA"/>
</dbReference>
<feature type="transmembrane region" description="Helical" evidence="2">
    <location>
        <begin position="47"/>
        <end position="66"/>
    </location>
</feature>
<keyword evidence="2" id="KW-0472">Membrane</keyword>
<evidence type="ECO:0000256" key="2">
    <source>
        <dbReference type="SAM" id="Phobius"/>
    </source>
</evidence>
<dbReference type="Proteomes" id="UP000178892">
    <property type="component" value="Unassembled WGS sequence"/>
</dbReference>
<accession>A0A1F5NU82</accession>
<feature type="compositionally biased region" description="Basic and acidic residues" evidence="1">
    <location>
        <begin position="120"/>
        <end position="131"/>
    </location>
</feature>
<gene>
    <name evidence="3" type="ORF">A2720_00950</name>
</gene>